<dbReference type="EMBL" id="LNNH01000017">
    <property type="protein sequence ID" value="KWW20405.1"/>
    <property type="molecule type" value="Genomic_DNA"/>
</dbReference>
<feature type="domain" description="Glycosyl transferase family 1" evidence="3">
    <location>
        <begin position="178"/>
        <end position="345"/>
    </location>
</feature>
<dbReference type="PANTHER" id="PTHR12526:SF629">
    <property type="entry name" value="TEICHURONIC ACID BIOSYNTHESIS GLYCOSYLTRANSFERASE TUAH-RELATED"/>
    <property type="match status" value="1"/>
</dbReference>
<organism evidence="4 5">
    <name type="scientific">Peribacillus simplex</name>
    <dbReference type="NCBI Taxonomy" id="1478"/>
    <lineage>
        <taxon>Bacteria</taxon>
        <taxon>Bacillati</taxon>
        <taxon>Bacillota</taxon>
        <taxon>Bacilli</taxon>
        <taxon>Bacillales</taxon>
        <taxon>Bacillaceae</taxon>
        <taxon>Peribacillus</taxon>
    </lineage>
</organism>
<dbReference type="Pfam" id="PF00534">
    <property type="entry name" value="Glycos_transf_1"/>
    <property type="match status" value="1"/>
</dbReference>
<gene>
    <name evidence="4" type="ORF">AS888_18750</name>
</gene>
<sequence length="373" mass="42984">MKLFYNISSVHPWSDTRIYFRQAFTHGGTGKYKVKHIAVENNLIPGNIPPNIEVELLPKRPKKKRALNWIPLYKKIKKEKPDVIQFHDPELLILMKIIRWIPHYRPVIVYDMHENVPKVLMRKKIPGFALNMYRQLERKLLKSCSGVVFAESTYKDDYRFLTCPTVDVYNYPKVPFMKENVTKEDVFTFIYLGSISAIRGGETMLHLAKRLVEVKKTFHMKIIGTGSEEYIGQLKTFILDNDLGEYVSLEGGMAFDKAFEAIQRAHVGMAFLVPNPNFIGGKTTKCFEYMAAGIPFLVSDFLIQDELEKWNCGMSVDVSDIDDVVQKAVDLLDSPGMAAQMGERGNTAYKQEYNWEKEEGKLRTLFDKLESRS</sequence>
<comment type="caution">
    <text evidence="4">The sequence shown here is derived from an EMBL/GenBank/DDBJ whole genome shotgun (WGS) entry which is preliminary data.</text>
</comment>
<dbReference type="PANTHER" id="PTHR12526">
    <property type="entry name" value="GLYCOSYLTRANSFERASE"/>
    <property type="match status" value="1"/>
</dbReference>
<keyword evidence="1" id="KW-0328">Glycosyltransferase</keyword>
<evidence type="ECO:0000256" key="1">
    <source>
        <dbReference type="ARBA" id="ARBA00022676"/>
    </source>
</evidence>
<protein>
    <recommendedName>
        <fullName evidence="3">Glycosyl transferase family 1 domain-containing protein</fullName>
    </recommendedName>
</protein>
<accession>A0A109MYW7</accession>
<dbReference type="SUPFAM" id="SSF53756">
    <property type="entry name" value="UDP-Glycosyltransferase/glycogen phosphorylase"/>
    <property type="match status" value="1"/>
</dbReference>
<evidence type="ECO:0000259" key="3">
    <source>
        <dbReference type="Pfam" id="PF00534"/>
    </source>
</evidence>
<name>A0A109MYW7_9BACI</name>
<evidence type="ECO:0000313" key="5">
    <source>
        <dbReference type="Proteomes" id="UP000064189"/>
    </source>
</evidence>
<dbReference type="Gene3D" id="3.40.50.2000">
    <property type="entry name" value="Glycogen Phosphorylase B"/>
    <property type="match status" value="2"/>
</dbReference>
<dbReference type="AlphaFoldDB" id="A0A109MYW7"/>
<keyword evidence="2" id="KW-0808">Transferase</keyword>
<dbReference type="InterPro" id="IPR001296">
    <property type="entry name" value="Glyco_trans_1"/>
</dbReference>
<proteinExistence type="predicted"/>
<dbReference type="GO" id="GO:0016757">
    <property type="term" value="F:glycosyltransferase activity"/>
    <property type="evidence" value="ECO:0007669"/>
    <property type="project" value="UniProtKB-KW"/>
</dbReference>
<evidence type="ECO:0000256" key="2">
    <source>
        <dbReference type="ARBA" id="ARBA00022679"/>
    </source>
</evidence>
<evidence type="ECO:0000313" key="4">
    <source>
        <dbReference type="EMBL" id="KWW20405.1"/>
    </source>
</evidence>
<keyword evidence="5" id="KW-1185">Reference proteome</keyword>
<dbReference type="RefSeq" id="WP_061142031.1">
    <property type="nucleotide sequence ID" value="NZ_LNNH01000017.1"/>
</dbReference>
<dbReference type="Proteomes" id="UP000064189">
    <property type="component" value="Unassembled WGS sequence"/>
</dbReference>
<reference evidence="4 5" key="1">
    <citation type="submission" date="2015-11" db="EMBL/GenBank/DDBJ databases">
        <title>Genome Sequence of Bacillus simplex strain VanAntwerpen2.</title>
        <authorList>
            <person name="Couger M.B."/>
        </authorList>
    </citation>
    <scope>NUCLEOTIDE SEQUENCE [LARGE SCALE GENOMIC DNA]</scope>
    <source>
        <strain evidence="4 5">VanAntwerpen02</strain>
    </source>
</reference>